<dbReference type="SUPFAM" id="SSF88713">
    <property type="entry name" value="Glycoside hydrolase/deacetylase"/>
    <property type="match status" value="1"/>
</dbReference>
<feature type="domain" description="NodB homology" evidence="1">
    <location>
        <begin position="38"/>
        <end position="225"/>
    </location>
</feature>
<dbReference type="Proteomes" id="UP001238450">
    <property type="component" value="Unassembled WGS sequence"/>
</dbReference>
<evidence type="ECO:0000259" key="1">
    <source>
        <dbReference type="PROSITE" id="PS51677"/>
    </source>
</evidence>
<dbReference type="CDD" id="cd10959">
    <property type="entry name" value="CE4_NodB_like_3"/>
    <property type="match status" value="1"/>
</dbReference>
<accession>A0AAJ1WU22</accession>
<protein>
    <submittedName>
        <fullName evidence="2">Peptidoglycan/xylan/chitin deacetylase (PgdA/CDA1 family)</fullName>
    </submittedName>
</protein>
<dbReference type="GO" id="GO:0016810">
    <property type="term" value="F:hydrolase activity, acting on carbon-nitrogen (but not peptide) bonds"/>
    <property type="evidence" value="ECO:0007669"/>
    <property type="project" value="InterPro"/>
</dbReference>
<dbReference type="PANTHER" id="PTHR10587">
    <property type="entry name" value="GLYCOSYL TRANSFERASE-RELATED"/>
    <property type="match status" value="1"/>
</dbReference>
<organism evidence="2 3">
    <name type="scientific">Croceifilum oryzae</name>
    <dbReference type="NCBI Taxonomy" id="1553429"/>
    <lineage>
        <taxon>Bacteria</taxon>
        <taxon>Bacillati</taxon>
        <taxon>Bacillota</taxon>
        <taxon>Bacilli</taxon>
        <taxon>Bacillales</taxon>
        <taxon>Thermoactinomycetaceae</taxon>
        <taxon>Croceifilum</taxon>
    </lineage>
</organism>
<proteinExistence type="predicted"/>
<dbReference type="PROSITE" id="PS51677">
    <property type="entry name" value="NODB"/>
    <property type="match status" value="1"/>
</dbReference>
<sequence>MSRILLLSLALFSVYGVIPSIVSRRLGVGVFREGCTSDGIAFTFDDGPDPIYTPKLLDLLKKHNIKATFFVLGSKAERFPHLIRRMHHEGHLIGVHNYVHRCNWFLTPRTVRQNLKHTVSIIEKTTGERPVFYRPPWGLLNIFDFFLVRKNYKIVLWSLMVGDWRSKGGSKRIEIKILDKLSPGALIVLHDSGETWGADEDAPLHMIKALESVFQEIHHRGWKCVRVDKMIGLSNRVEKSKVS</sequence>
<dbReference type="GO" id="GO:0005975">
    <property type="term" value="P:carbohydrate metabolic process"/>
    <property type="evidence" value="ECO:0007669"/>
    <property type="project" value="InterPro"/>
</dbReference>
<gene>
    <name evidence="2" type="ORF">J2Z48_002821</name>
</gene>
<dbReference type="AlphaFoldDB" id="A0AAJ1WU22"/>
<dbReference type="InterPro" id="IPR011330">
    <property type="entry name" value="Glyco_hydro/deAcase_b/a-brl"/>
</dbReference>
<evidence type="ECO:0000313" key="2">
    <source>
        <dbReference type="EMBL" id="MDQ0418618.1"/>
    </source>
</evidence>
<dbReference type="InterPro" id="IPR050248">
    <property type="entry name" value="Polysacc_deacetylase_ArnD"/>
</dbReference>
<keyword evidence="3" id="KW-1185">Reference proteome</keyword>
<comment type="caution">
    <text evidence="2">The sequence shown here is derived from an EMBL/GenBank/DDBJ whole genome shotgun (WGS) entry which is preliminary data.</text>
</comment>
<dbReference type="PANTHER" id="PTHR10587:SF137">
    <property type="entry name" value="4-DEOXY-4-FORMAMIDO-L-ARABINOSE-PHOSPHOUNDECAPRENOL DEFORMYLASE ARND-RELATED"/>
    <property type="match status" value="1"/>
</dbReference>
<dbReference type="Gene3D" id="3.20.20.370">
    <property type="entry name" value="Glycoside hydrolase/deacetylase"/>
    <property type="match status" value="1"/>
</dbReference>
<dbReference type="EMBL" id="JAUSUV010000014">
    <property type="protein sequence ID" value="MDQ0418618.1"/>
    <property type="molecule type" value="Genomic_DNA"/>
</dbReference>
<dbReference type="RefSeq" id="WP_307254469.1">
    <property type="nucleotide sequence ID" value="NZ_JAUSUV010000014.1"/>
</dbReference>
<reference evidence="2 3" key="1">
    <citation type="submission" date="2023-07" db="EMBL/GenBank/DDBJ databases">
        <title>Genomic Encyclopedia of Type Strains, Phase IV (KMG-IV): sequencing the most valuable type-strain genomes for metagenomic binning, comparative biology and taxonomic classification.</title>
        <authorList>
            <person name="Goeker M."/>
        </authorList>
    </citation>
    <scope>NUCLEOTIDE SEQUENCE [LARGE SCALE GENOMIC DNA]</scope>
    <source>
        <strain evidence="2 3">DSM 46876</strain>
    </source>
</reference>
<name>A0AAJ1WU22_9BACL</name>
<dbReference type="Pfam" id="PF01522">
    <property type="entry name" value="Polysacc_deac_1"/>
    <property type="match status" value="1"/>
</dbReference>
<dbReference type="InterPro" id="IPR002509">
    <property type="entry name" value="NODB_dom"/>
</dbReference>
<evidence type="ECO:0000313" key="3">
    <source>
        <dbReference type="Proteomes" id="UP001238450"/>
    </source>
</evidence>